<feature type="domain" description="PIN" evidence="1">
    <location>
        <begin position="1"/>
        <end position="111"/>
    </location>
</feature>
<dbReference type="Pfam" id="PF13470">
    <property type="entry name" value="PIN_3"/>
    <property type="match status" value="1"/>
</dbReference>
<gene>
    <name evidence="2" type="ORF">GK108_11000</name>
</gene>
<dbReference type="PANTHER" id="PTHR34610:SF3">
    <property type="entry name" value="SSL7007 PROTEIN"/>
    <property type="match status" value="1"/>
</dbReference>
<sequence>MKTVLDTNVLLVCISDRSRLHWIFEALLNQRFTLCVTTDILSEYAEIIEQQMGTVASESVLAVVENLPNIQLVTTYYKFNLLNDEDDNKFVDCAIASNADFIVSHDKDFNVLKQIEFPKVLVISTGQFKDTLGEHD</sequence>
<dbReference type="AlphaFoldDB" id="A0A6L9L8D6"/>
<keyword evidence="3" id="KW-1185">Reference proteome</keyword>
<dbReference type="Proteomes" id="UP000474175">
    <property type="component" value="Unassembled WGS sequence"/>
</dbReference>
<dbReference type="PANTHER" id="PTHR34610">
    <property type="entry name" value="SSL7007 PROTEIN"/>
    <property type="match status" value="1"/>
</dbReference>
<dbReference type="SUPFAM" id="SSF88723">
    <property type="entry name" value="PIN domain-like"/>
    <property type="match status" value="1"/>
</dbReference>
<organism evidence="2 3">
    <name type="scientific">Spirosoma terrae</name>
    <dbReference type="NCBI Taxonomy" id="1968276"/>
    <lineage>
        <taxon>Bacteria</taxon>
        <taxon>Pseudomonadati</taxon>
        <taxon>Bacteroidota</taxon>
        <taxon>Cytophagia</taxon>
        <taxon>Cytophagales</taxon>
        <taxon>Cytophagaceae</taxon>
        <taxon>Spirosoma</taxon>
    </lineage>
</organism>
<dbReference type="Gene3D" id="3.40.50.1010">
    <property type="entry name" value="5'-nuclease"/>
    <property type="match status" value="1"/>
</dbReference>
<dbReference type="InterPro" id="IPR002716">
    <property type="entry name" value="PIN_dom"/>
</dbReference>
<protein>
    <submittedName>
        <fullName evidence="2">Putative toxin-antitoxin system toxin component, PIN family</fullName>
    </submittedName>
</protein>
<dbReference type="NCBIfam" id="TIGR00305">
    <property type="entry name" value="putative toxin-antitoxin system toxin component, PIN family"/>
    <property type="match status" value="1"/>
</dbReference>
<dbReference type="SMART" id="SM00670">
    <property type="entry name" value="PINc"/>
    <property type="match status" value="1"/>
</dbReference>
<comment type="caution">
    <text evidence="2">The sequence shown here is derived from an EMBL/GenBank/DDBJ whole genome shotgun (WGS) entry which is preliminary data.</text>
</comment>
<reference evidence="2 3" key="1">
    <citation type="submission" date="2020-02" db="EMBL/GenBank/DDBJ databases">
        <title>Draft genome sequence of two Spirosoma agri KCTC 52727 and Spirosoma terrae KCTC 52035.</title>
        <authorList>
            <person name="Rojas J."/>
            <person name="Ambika Manirajan B."/>
            <person name="Suarez C."/>
            <person name="Ratering S."/>
            <person name="Schnell S."/>
        </authorList>
    </citation>
    <scope>NUCLEOTIDE SEQUENCE [LARGE SCALE GENOMIC DNA]</scope>
    <source>
        <strain evidence="2 3">KCTC 52035</strain>
    </source>
</reference>
<proteinExistence type="predicted"/>
<evidence type="ECO:0000259" key="1">
    <source>
        <dbReference type="SMART" id="SM00670"/>
    </source>
</evidence>
<dbReference type="InterPro" id="IPR002850">
    <property type="entry name" value="PIN_toxin-like"/>
</dbReference>
<dbReference type="RefSeq" id="WP_163947348.1">
    <property type="nucleotide sequence ID" value="NZ_JAAFZH010000004.1"/>
</dbReference>
<evidence type="ECO:0000313" key="2">
    <source>
        <dbReference type="EMBL" id="NDU95401.1"/>
    </source>
</evidence>
<evidence type="ECO:0000313" key="3">
    <source>
        <dbReference type="Proteomes" id="UP000474175"/>
    </source>
</evidence>
<dbReference type="EMBL" id="JAAFZH010000004">
    <property type="protein sequence ID" value="NDU95401.1"/>
    <property type="molecule type" value="Genomic_DNA"/>
</dbReference>
<dbReference type="InterPro" id="IPR029060">
    <property type="entry name" value="PIN-like_dom_sf"/>
</dbReference>
<name>A0A6L9L8D6_9BACT</name>
<accession>A0A6L9L8D6</accession>